<accession>A0A413SYD2</accession>
<evidence type="ECO:0000313" key="1">
    <source>
        <dbReference type="EMBL" id="RHA74684.1"/>
    </source>
</evidence>
<sequence>MEFLLKHKDKIVSFGLLPTIITLIGLHFFPTTEMLGVGLVISITALLYDIFHLKGLNFFLLQGTIGIGLCFFLRVFYGYQYVPLNGITPALEFMLLIFASIHVIAPDIYFFLLKKLRLTSRFSYILEARTIFALSAIHLIILQIMISRHAPLSENWRFFMGNVIPVSIYILCLIANITGIRMAAKYDILKIVIRIAPLCCDKLLLVRREDNKWDLPVIRTYNGALRKADSFAERLVEDFLHYKKRIPLMMVQSYTASHPNPDCFPLKTQLYILPVENISDVTVPGGEYVPIDKIMEKSFPKAERLYKELLQIWMVSDVWKEMGTPPVIKKKLR</sequence>
<reference evidence="1 2" key="1">
    <citation type="submission" date="2018-08" db="EMBL/GenBank/DDBJ databases">
        <title>A genome reference for cultivated species of the human gut microbiota.</title>
        <authorList>
            <person name="Zou Y."/>
            <person name="Xue W."/>
            <person name="Luo G."/>
        </authorList>
    </citation>
    <scope>NUCLEOTIDE SEQUENCE [LARGE SCALE GENOMIC DNA]</scope>
    <source>
        <strain evidence="1 2">AM42-38</strain>
    </source>
</reference>
<proteinExistence type="predicted"/>
<dbReference type="Proteomes" id="UP000283855">
    <property type="component" value="Unassembled WGS sequence"/>
</dbReference>
<dbReference type="EMBL" id="QSFT01000021">
    <property type="protein sequence ID" value="RHA74684.1"/>
    <property type="molecule type" value="Genomic_DNA"/>
</dbReference>
<dbReference type="GeneID" id="78405609"/>
<protein>
    <submittedName>
        <fullName evidence="1">Uncharacterized protein</fullName>
    </submittedName>
</protein>
<evidence type="ECO:0000313" key="2">
    <source>
        <dbReference type="Proteomes" id="UP000283855"/>
    </source>
</evidence>
<comment type="caution">
    <text evidence="1">The sequence shown here is derived from an EMBL/GenBank/DDBJ whole genome shotgun (WGS) entry which is preliminary data.</text>
</comment>
<dbReference type="AlphaFoldDB" id="A0A413SYD2"/>
<dbReference type="RefSeq" id="WP_008145203.1">
    <property type="nucleotide sequence ID" value="NZ_CABJGD010000021.1"/>
</dbReference>
<organism evidence="1 2">
    <name type="scientific">Phocaeicola coprophilus</name>
    <dbReference type="NCBI Taxonomy" id="387090"/>
    <lineage>
        <taxon>Bacteria</taxon>
        <taxon>Pseudomonadati</taxon>
        <taxon>Bacteroidota</taxon>
        <taxon>Bacteroidia</taxon>
        <taxon>Bacteroidales</taxon>
        <taxon>Bacteroidaceae</taxon>
        <taxon>Phocaeicola</taxon>
    </lineage>
</organism>
<gene>
    <name evidence="1" type="ORF">DW921_09975</name>
</gene>
<name>A0A413SYD2_9BACT</name>